<accession>A0A8X6PVL8</accession>
<sequence length="115" mass="13067">MEVDDLFVKNGRFNLGSLVLLFHSSSFCEDACPERTAQESSGHNLPFPSNTTKTTFWQHFVRCEIWQLESHLAFHSFVSSPDSYSFGNSRYKLNGLIRSLSNSNLRKKGTKISDS</sequence>
<protein>
    <submittedName>
        <fullName evidence="1">Uncharacterized protein</fullName>
    </submittedName>
</protein>
<dbReference type="EMBL" id="BMAW01023919">
    <property type="protein sequence ID" value="GFT85492.1"/>
    <property type="molecule type" value="Genomic_DNA"/>
</dbReference>
<gene>
    <name evidence="1" type="ORF">NPIL_478031</name>
</gene>
<dbReference type="AlphaFoldDB" id="A0A8X6PVL8"/>
<evidence type="ECO:0000313" key="2">
    <source>
        <dbReference type="Proteomes" id="UP000887013"/>
    </source>
</evidence>
<comment type="caution">
    <text evidence="1">The sequence shown here is derived from an EMBL/GenBank/DDBJ whole genome shotgun (WGS) entry which is preliminary data.</text>
</comment>
<proteinExistence type="predicted"/>
<name>A0A8X6PVL8_NEPPI</name>
<dbReference type="Proteomes" id="UP000887013">
    <property type="component" value="Unassembled WGS sequence"/>
</dbReference>
<keyword evidence="2" id="KW-1185">Reference proteome</keyword>
<evidence type="ECO:0000313" key="1">
    <source>
        <dbReference type="EMBL" id="GFT85492.1"/>
    </source>
</evidence>
<reference evidence="1" key="1">
    <citation type="submission" date="2020-08" db="EMBL/GenBank/DDBJ databases">
        <title>Multicomponent nature underlies the extraordinary mechanical properties of spider dragline silk.</title>
        <authorList>
            <person name="Kono N."/>
            <person name="Nakamura H."/>
            <person name="Mori M."/>
            <person name="Yoshida Y."/>
            <person name="Ohtoshi R."/>
            <person name="Malay A.D."/>
            <person name="Moran D.A.P."/>
            <person name="Tomita M."/>
            <person name="Numata K."/>
            <person name="Arakawa K."/>
        </authorList>
    </citation>
    <scope>NUCLEOTIDE SEQUENCE</scope>
</reference>
<organism evidence="1 2">
    <name type="scientific">Nephila pilipes</name>
    <name type="common">Giant wood spider</name>
    <name type="synonym">Nephila maculata</name>
    <dbReference type="NCBI Taxonomy" id="299642"/>
    <lineage>
        <taxon>Eukaryota</taxon>
        <taxon>Metazoa</taxon>
        <taxon>Ecdysozoa</taxon>
        <taxon>Arthropoda</taxon>
        <taxon>Chelicerata</taxon>
        <taxon>Arachnida</taxon>
        <taxon>Araneae</taxon>
        <taxon>Araneomorphae</taxon>
        <taxon>Entelegynae</taxon>
        <taxon>Araneoidea</taxon>
        <taxon>Nephilidae</taxon>
        <taxon>Nephila</taxon>
    </lineage>
</organism>